<feature type="region of interest" description="Disordered" evidence="1">
    <location>
        <begin position="28"/>
        <end position="64"/>
    </location>
</feature>
<reference evidence="3 4" key="1">
    <citation type="submission" date="2020-05" db="EMBL/GenBank/DDBJ databases">
        <title>Genomic Encyclopedia of Type Strains, Phase III (KMG-III): the genomes of soil and plant-associated and newly described type strains.</title>
        <authorList>
            <person name="Whitman W."/>
        </authorList>
    </citation>
    <scope>NUCLEOTIDE SEQUENCE [LARGE SCALE GENOMIC DNA]</scope>
    <source>
        <strain evidence="3 4">KCTC 19046</strain>
    </source>
</reference>
<evidence type="ECO:0000313" key="4">
    <source>
        <dbReference type="Proteomes" id="UP000757540"/>
    </source>
</evidence>
<dbReference type="Proteomes" id="UP000757540">
    <property type="component" value="Unassembled WGS sequence"/>
</dbReference>
<keyword evidence="4" id="KW-1185">Reference proteome</keyword>
<sequence length="181" mass="18589">MPPTSRRRATRGALCASLALGLAATSGCHAQPVDDTPPPGPGAELEAPSPTALPSFDPATAVGGYAPDFPTDLLGAPEDSAVLASSAVPAQDDLLEISLNLSTGLSTQEVVDRYAERLDEAGFEESETVDASALTVQTAYTRTKGKKKPRVETVLLGVLDDGDRRLVSLSGSVLDVTAEAG</sequence>
<feature type="signal peptide" evidence="2">
    <location>
        <begin position="1"/>
        <end position="30"/>
    </location>
</feature>
<feature type="chain" id="PRO_5045146403" description="Lipoprotein" evidence="2">
    <location>
        <begin position="31"/>
        <end position="181"/>
    </location>
</feature>
<proteinExistence type="predicted"/>
<name>A0ABX2A4S8_9MICO</name>
<evidence type="ECO:0000313" key="3">
    <source>
        <dbReference type="EMBL" id="NOV97823.1"/>
    </source>
</evidence>
<dbReference type="PROSITE" id="PS51257">
    <property type="entry name" value="PROKAR_LIPOPROTEIN"/>
    <property type="match status" value="1"/>
</dbReference>
<dbReference type="RefSeq" id="WP_171784078.1">
    <property type="nucleotide sequence ID" value="NZ_BAAAML010000005.1"/>
</dbReference>
<evidence type="ECO:0000256" key="2">
    <source>
        <dbReference type="SAM" id="SignalP"/>
    </source>
</evidence>
<dbReference type="EMBL" id="JABEZU010000003">
    <property type="protein sequence ID" value="NOV97823.1"/>
    <property type="molecule type" value="Genomic_DNA"/>
</dbReference>
<comment type="caution">
    <text evidence="3">The sequence shown here is derived from an EMBL/GenBank/DDBJ whole genome shotgun (WGS) entry which is preliminary data.</text>
</comment>
<gene>
    <name evidence="3" type="ORF">HDG69_002408</name>
</gene>
<accession>A0ABX2A4S8</accession>
<protein>
    <recommendedName>
        <fullName evidence="5">Lipoprotein</fullName>
    </recommendedName>
</protein>
<evidence type="ECO:0000256" key="1">
    <source>
        <dbReference type="SAM" id="MobiDB-lite"/>
    </source>
</evidence>
<keyword evidence="2" id="KW-0732">Signal</keyword>
<organism evidence="3 4">
    <name type="scientific">Isoptericola halotolerans</name>
    <dbReference type="NCBI Taxonomy" id="300560"/>
    <lineage>
        <taxon>Bacteria</taxon>
        <taxon>Bacillati</taxon>
        <taxon>Actinomycetota</taxon>
        <taxon>Actinomycetes</taxon>
        <taxon>Micrococcales</taxon>
        <taxon>Promicromonosporaceae</taxon>
        <taxon>Isoptericola</taxon>
    </lineage>
</organism>
<evidence type="ECO:0008006" key="5">
    <source>
        <dbReference type="Google" id="ProtNLM"/>
    </source>
</evidence>